<keyword evidence="1" id="KW-0732">Signal</keyword>
<accession>A0A1M4N1C7</accession>
<feature type="signal peptide" evidence="1">
    <location>
        <begin position="1"/>
        <end position="22"/>
    </location>
</feature>
<name>A0A1M4N1C7_9RHOB</name>
<feature type="chain" id="PRO_5009906725" evidence="1">
    <location>
        <begin position="23"/>
        <end position="104"/>
    </location>
</feature>
<gene>
    <name evidence="2" type="ORF">KARMA_1058</name>
</gene>
<evidence type="ECO:0000256" key="1">
    <source>
        <dbReference type="SAM" id="SignalP"/>
    </source>
</evidence>
<dbReference type="EMBL" id="FMJB01000040">
    <property type="protein sequence ID" value="SCM66876.1"/>
    <property type="molecule type" value="Genomic_DNA"/>
</dbReference>
<evidence type="ECO:0000313" key="2">
    <source>
        <dbReference type="EMBL" id="SCM66876.1"/>
    </source>
</evidence>
<dbReference type="Proteomes" id="UP000184085">
    <property type="component" value="Unassembled WGS sequence"/>
</dbReference>
<dbReference type="AlphaFoldDB" id="A0A1M4N1C7"/>
<keyword evidence="3" id="KW-1185">Reference proteome</keyword>
<evidence type="ECO:0000313" key="3">
    <source>
        <dbReference type="Proteomes" id="UP000184085"/>
    </source>
</evidence>
<reference evidence="3" key="1">
    <citation type="submission" date="2016-09" db="EMBL/GenBank/DDBJ databases">
        <authorList>
            <person name="Wibberg D."/>
        </authorList>
    </citation>
    <scope>NUCLEOTIDE SEQUENCE [LARGE SCALE GENOMIC DNA]</scope>
</reference>
<sequence length="104" mass="11522">MIRKTVTLLCTAGLLASATATATLAGPVERACRQSDRPQASASLCGCIGRVADQTLSRADQRQAADFFKDSDKAQEVKMSDRRSHKEFWDRYKRFGQTAELYCS</sequence>
<proteinExistence type="predicted"/>
<dbReference type="RefSeq" id="WP_072705103.1">
    <property type="nucleotide sequence ID" value="NZ_FMJB01000040.1"/>
</dbReference>
<organism evidence="2 3">
    <name type="scientific">Donghicola eburneus</name>
    <dbReference type="NCBI Taxonomy" id="393278"/>
    <lineage>
        <taxon>Bacteria</taxon>
        <taxon>Pseudomonadati</taxon>
        <taxon>Pseudomonadota</taxon>
        <taxon>Alphaproteobacteria</taxon>
        <taxon>Rhodobacterales</taxon>
        <taxon>Roseobacteraceae</taxon>
        <taxon>Donghicola</taxon>
    </lineage>
</organism>
<protein>
    <submittedName>
        <fullName evidence="2">Putative secreted protein</fullName>
    </submittedName>
</protein>